<evidence type="ECO:0000313" key="3">
    <source>
        <dbReference type="Proteomes" id="UP000266723"/>
    </source>
</evidence>
<dbReference type="Proteomes" id="UP000266723">
    <property type="component" value="Unassembled WGS sequence"/>
</dbReference>
<evidence type="ECO:0000256" key="1">
    <source>
        <dbReference type="SAM" id="MobiDB-lite"/>
    </source>
</evidence>
<gene>
    <name evidence="2" type="ORF">DY000_02021592</name>
</gene>
<name>A0ABQ7E351_BRACR</name>
<keyword evidence="3" id="KW-1185">Reference proteome</keyword>
<evidence type="ECO:0000313" key="2">
    <source>
        <dbReference type="EMBL" id="KAF3591080.1"/>
    </source>
</evidence>
<accession>A0ABQ7E351</accession>
<feature type="region of interest" description="Disordered" evidence="1">
    <location>
        <begin position="1"/>
        <end position="55"/>
    </location>
</feature>
<comment type="caution">
    <text evidence="2">The sequence shown here is derived from an EMBL/GenBank/DDBJ whole genome shotgun (WGS) entry which is preliminary data.</text>
</comment>
<dbReference type="EMBL" id="QGKV02000299">
    <property type="protein sequence ID" value="KAF3591080.1"/>
    <property type="molecule type" value="Genomic_DNA"/>
</dbReference>
<reference evidence="2 3" key="1">
    <citation type="journal article" date="2020" name="BMC Genomics">
        <title>Intraspecific diversification of the crop wild relative Brassica cretica Lam. using demographic model selection.</title>
        <authorList>
            <person name="Kioukis A."/>
            <person name="Michalopoulou V.A."/>
            <person name="Briers L."/>
            <person name="Pirintsos S."/>
            <person name="Studholme D.J."/>
            <person name="Pavlidis P."/>
            <person name="Sarris P.F."/>
        </authorList>
    </citation>
    <scope>NUCLEOTIDE SEQUENCE [LARGE SCALE GENOMIC DNA]</scope>
    <source>
        <strain evidence="3">cv. PFS-1207/04</strain>
    </source>
</reference>
<feature type="compositionally biased region" description="Basic and acidic residues" evidence="1">
    <location>
        <begin position="21"/>
        <end position="41"/>
    </location>
</feature>
<feature type="compositionally biased region" description="Polar residues" evidence="1">
    <location>
        <begin position="1"/>
        <end position="13"/>
    </location>
</feature>
<sequence>MAGSVTGTVTKQLPKQLLDGQTREREIPREGDSDRKDRESWPEGGSGSQLLAAGTVREGNRPNLCSAWVLVNSSCPSYRGLDDADFPRWMASPVEAGSAGSVHGLMVSDGRRPY</sequence>
<organism evidence="2 3">
    <name type="scientific">Brassica cretica</name>
    <name type="common">Mustard</name>
    <dbReference type="NCBI Taxonomy" id="69181"/>
    <lineage>
        <taxon>Eukaryota</taxon>
        <taxon>Viridiplantae</taxon>
        <taxon>Streptophyta</taxon>
        <taxon>Embryophyta</taxon>
        <taxon>Tracheophyta</taxon>
        <taxon>Spermatophyta</taxon>
        <taxon>Magnoliopsida</taxon>
        <taxon>eudicotyledons</taxon>
        <taxon>Gunneridae</taxon>
        <taxon>Pentapetalae</taxon>
        <taxon>rosids</taxon>
        <taxon>malvids</taxon>
        <taxon>Brassicales</taxon>
        <taxon>Brassicaceae</taxon>
        <taxon>Brassiceae</taxon>
        <taxon>Brassica</taxon>
    </lineage>
</organism>
<proteinExistence type="predicted"/>
<protein>
    <submittedName>
        <fullName evidence="2">Uncharacterized protein</fullName>
    </submittedName>
</protein>